<evidence type="ECO:0000313" key="2">
    <source>
        <dbReference type="Proteomes" id="UP000199013"/>
    </source>
</evidence>
<organism evidence="1 2">
    <name type="scientific">Candidatus Protofrankia californiensis</name>
    <dbReference type="NCBI Taxonomy" id="1839754"/>
    <lineage>
        <taxon>Bacteria</taxon>
        <taxon>Bacillati</taxon>
        <taxon>Actinomycetota</taxon>
        <taxon>Actinomycetes</taxon>
        <taxon>Frankiales</taxon>
        <taxon>Frankiaceae</taxon>
        <taxon>Protofrankia</taxon>
    </lineage>
</organism>
<reference evidence="2" key="1">
    <citation type="submission" date="2016-02" db="EMBL/GenBank/DDBJ databases">
        <authorList>
            <person name="Wibberg D."/>
        </authorList>
    </citation>
    <scope>NUCLEOTIDE SEQUENCE [LARGE SCALE GENOMIC DNA]</scope>
</reference>
<dbReference type="AlphaFoldDB" id="A0A1C3P0T7"/>
<dbReference type="EMBL" id="FLUV01001581">
    <property type="protein sequence ID" value="SBW23423.1"/>
    <property type="molecule type" value="Genomic_DNA"/>
</dbReference>
<gene>
    <name evidence="1" type="ORF">FDG2_3771</name>
</gene>
<dbReference type="Proteomes" id="UP000199013">
    <property type="component" value="Unassembled WGS sequence"/>
</dbReference>
<protein>
    <submittedName>
        <fullName evidence="1">Uncharacterized protein</fullName>
    </submittedName>
</protein>
<name>A0A1C3P0T7_9ACTN</name>
<evidence type="ECO:0000313" key="1">
    <source>
        <dbReference type="EMBL" id="SBW23423.1"/>
    </source>
</evidence>
<sequence length="90" mass="9753">MTGRRAAHVRALRSVVHAPAQHPSPFVTTRDLQARQQLGMSVTGWPVARSWQASGVTGDPVGRTTRGLFRDLMTGSMPGEIDGAFRTNQP</sequence>
<proteinExistence type="predicted"/>
<keyword evidence="2" id="KW-1185">Reference proteome</keyword>
<accession>A0A1C3P0T7</accession>